<organism evidence="2 3">
    <name type="scientific">Perkinsus olseni</name>
    <name type="common">Perkinsus atlanticus</name>
    <dbReference type="NCBI Taxonomy" id="32597"/>
    <lineage>
        <taxon>Eukaryota</taxon>
        <taxon>Sar</taxon>
        <taxon>Alveolata</taxon>
        <taxon>Perkinsozoa</taxon>
        <taxon>Perkinsea</taxon>
        <taxon>Perkinsida</taxon>
        <taxon>Perkinsidae</taxon>
        <taxon>Perkinsus</taxon>
    </lineage>
</organism>
<name>A0A7J6NFC3_PEROL</name>
<sequence>MFKDEISSLLMVSSSVGIKYSQPSSSTSRRDHRSSSLLASDRQSSGENLSWSAKKRRTSEHGRPAEGPVKNARSKN</sequence>
<reference evidence="2 3" key="1">
    <citation type="submission" date="2020-04" db="EMBL/GenBank/DDBJ databases">
        <title>Perkinsus olseni comparative genomics.</title>
        <authorList>
            <person name="Bogema D.R."/>
        </authorList>
    </citation>
    <scope>NUCLEOTIDE SEQUENCE [LARGE SCALE GENOMIC DNA]</scope>
    <source>
        <strain evidence="2">00978-12</strain>
    </source>
</reference>
<evidence type="ECO:0000313" key="3">
    <source>
        <dbReference type="Proteomes" id="UP000541610"/>
    </source>
</evidence>
<dbReference type="AlphaFoldDB" id="A0A7J6NFC3"/>
<evidence type="ECO:0000256" key="1">
    <source>
        <dbReference type="SAM" id="MobiDB-lite"/>
    </source>
</evidence>
<feature type="compositionally biased region" description="Low complexity" evidence="1">
    <location>
        <begin position="35"/>
        <end position="45"/>
    </location>
</feature>
<dbReference type="EMBL" id="JABANP010000454">
    <property type="protein sequence ID" value="KAF4682147.1"/>
    <property type="molecule type" value="Genomic_DNA"/>
</dbReference>
<accession>A0A7J6NFC3</accession>
<evidence type="ECO:0000313" key="2">
    <source>
        <dbReference type="EMBL" id="KAF4682147.1"/>
    </source>
</evidence>
<gene>
    <name evidence="2" type="ORF">FOZ60_011004</name>
</gene>
<feature type="region of interest" description="Disordered" evidence="1">
    <location>
        <begin position="18"/>
        <end position="76"/>
    </location>
</feature>
<proteinExistence type="predicted"/>
<comment type="caution">
    <text evidence="2">The sequence shown here is derived from an EMBL/GenBank/DDBJ whole genome shotgun (WGS) entry which is preliminary data.</text>
</comment>
<protein>
    <submittedName>
        <fullName evidence="2">Uncharacterized protein</fullName>
    </submittedName>
</protein>
<dbReference type="Proteomes" id="UP000541610">
    <property type="component" value="Unassembled WGS sequence"/>
</dbReference>